<reference evidence="5" key="1">
    <citation type="submission" date="2018-03" db="EMBL/GenBank/DDBJ databases">
        <authorList>
            <person name="Guldener U."/>
        </authorList>
    </citation>
    <scope>NUCLEOTIDE SEQUENCE</scope>
</reference>
<dbReference type="PANTHER" id="PTHR12483:SF115">
    <property type="entry name" value="COPPER TRANSPORT PROTEIN"/>
    <property type="match status" value="1"/>
</dbReference>
<dbReference type="GO" id="GO:0005375">
    <property type="term" value="F:copper ion transmembrane transporter activity"/>
    <property type="evidence" value="ECO:0007669"/>
    <property type="project" value="UniProtKB-UniRule"/>
</dbReference>
<keyword evidence="2 4" id="KW-1133">Transmembrane helix</keyword>
<evidence type="ECO:0000256" key="4">
    <source>
        <dbReference type="RuleBase" id="RU367022"/>
    </source>
</evidence>
<feature type="transmembrane region" description="Helical" evidence="4">
    <location>
        <begin position="49"/>
        <end position="71"/>
    </location>
</feature>
<name>A0AAE8STT8_9PEZI</name>
<keyword evidence="6" id="KW-1185">Reference proteome</keyword>
<keyword evidence="1 4" id="KW-0812">Transmembrane</keyword>
<keyword evidence="3 4" id="KW-0472">Membrane</keyword>
<sequence>MDHSSHHHMDHAAMGHGDMDHGDGGMDMCSMSMLLNWDTKNVCIVSSQWHIRTTFGLILSLIAVVAIAAGYEGLRSVSRKYELAVAKRAGFAPISPESGDHDINETSPFLPSGQAQPQLDRRTHIIKAALYAIQNFYAFMLM</sequence>
<gene>
    <name evidence="5" type="ORF">DNG_03632</name>
</gene>
<accession>A0AAE8STT8</accession>
<dbReference type="GO" id="GO:0016020">
    <property type="term" value="C:membrane"/>
    <property type="evidence" value="ECO:0007669"/>
    <property type="project" value="UniProtKB-SubCell"/>
</dbReference>
<comment type="similarity">
    <text evidence="4">Belongs to the copper transporter (Ctr) (TC 1.A.56) family. SLC31A subfamily.</text>
</comment>
<proteinExistence type="inferred from homology"/>
<comment type="subcellular location">
    <subcellularLocation>
        <location evidence="4">Membrane</location>
        <topology evidence="4">Multi-pass membrane protein</topology>
    </subcellularLocation>
</comment>
<evidence type="ECO:0000256" key="2">
    <source>
        <dbReference type="ARBA" id="ARBA00022989"/>
    </source>
</evidence>
<evidence type="ECO:0000313" key="6">
    <source>
        <dbReference type="Proteomes" id="UP001187682"/>
    </source>
</evidence>
<dbReference type="EMBL" id="ONZQ02000004">
    <property type="protein sequence ID" value="SPO00884.1"/>
    <property type="molecule type" value="Genomic_DNA"/>
</dbReference>
<evidence type="ECO:0000313" key="5">
    <source>
        <dbReference type="EMBL" id="SPO00884.1"/>
    </source>
</evidence>
<organism evidence="5 6">
    <name type="scientific">Cephalotrichum gorgonifer</name>
    <dbReference type="NCBI Taxonomy" id="2041049"/>
    <lineage>
        <taxon>Eukaryota</taxon>
        <taxon>Fungi</taxon>
        <taxon>Dikarya</taxon>
        <taxon>Ascomycota</taxon>
        <taxon>Pezizomycotina</taxon>
        <taxon>Sordariomycetes</taxon>
        <taxon>Hypocreomycetidae</taxon>
        <taxon>Microascales</taxon>
        <taxon>Microascaceae</taxon>
        <taxon>Cephalotrichum</taxon>
    </lineage>
</organism>
<dbReference type="InterPro" id="IPR007274">
    <property type="entry name" value="Cop_transporter"/>
</dbReference>
<evidence type="ECO:0000256" key="1">
    <source>
        <dbReference type="ARBA" id="ARBA00022692"/>
    </source>
</evidence>
<evidence type="ECO:0000256" key="3">
    <source>
        <dbReference type="ARBA" id="ARBA00023136"/>
    </source>
</evidence>
<dbReference type="AlphaFoldDB" id="A0AAE8STT8"/>
<dbReference type="PANTHER" id="PTHR12483">
    <property type="entry name" value="SOLUTE CARRIER FAMILY 31 COPPER TRANSPORTERS"/>
    <property type="match status" value="1"/>
</dbReference>
<keyword evidence="4" id="KW-0187">Copper transport</keyword>
<dbReference type="Pfam" id="PF04145">
    <property type="entry name" value="Ctr"/>
    <property type="match status" value="1"/>
</dbReference>
<keyword evidence="4" id="KW-0406">Ion transport</keyword>
<keyword evidence="4" id="KW-0186">Copper</keyword>
<protein>
    <recommendedName>
        <fullName evidence="4">Copper transport protein</fullName>
    </recommendedName>
</protein>
<dbReference type="Proteomes" id="UP001187682">
    <property type="component" value="Unassembled WGS sequence"/>
</dbReference>
<keyword evidence="4" id="KW-0813">Transport</keyword>
<comment type="caution">
    <text evidence="5">The sequence shown here is derived from an EMBL/GenBank/DDBJ whole genome shotgun (WGS) entry which is preliminary data.</text>
</comment>